<organism evidence="2 3">
    <name type="scientific">Rousettus aegyptiacus</name>
    <name type="common">Egyptian fruit bat</name>
    <name type="synonym">Pteropus aegyptiacus</name>
    <dbReference type="NCBI Taxonomy" id="9407"/>
    <lineage>
        <taxon>Eukaryota</taxon>
        <taxon>Metazoa</taxon>
        <taxon>Chordata</taxon>
        <taxon>Craniata</taxon>
        <taxon>Vertebrata</taxon>
        <taxon>Euteleostomi</taxon>
        <taxon>Mammalia</taxon>
        <taxon>Eutheria</taxon>
        <taxon>Laurasiatheria</taxon>
        <taxon>Chiroptera</taxon>
        <taxon>Yinpterochiroptera</taxon>
        <taxon>Pteropodoidea</taxon>
        <taxon>Pteropodidae</taxon>
        <taxon>Rousettinae</taxon>
        <taxon>Rousettus</taxon>
    </lineage>
</organism>
<sequence>MQNEAARFEKGPGRGGVPWSNECRFPSGCPRPPAPAPRAGLTRARGDAAMEPKRESGGRCPGPGRGRWQGSRPRLLAATPSATAFPLRRQTGLAVRRPQGPRSCKYSQKTLPAPGLERKSHVAATGATSSHFIRRR</sequence>
<reference evidence="2 3" key="1">
    <citation type="journal article" date="2020" name="Nature">
        <title>Six reference-quality genomes reveal evolution of bat adaptations.</title>
        <authorList>
            <person name="Jebb D."/>
            <person name="Huang Z."/>
            <person name="Pippel M."/>
            <person name="Hughes G.M."/>
            <person name="Lavrichenko K."/>
            <person name="Devanna P."/>
            <person name="Winkler S."/>
            <person name="Jermiin L.S."/>
            <person name="Skirmuntt E.C."/>
            <person name="Katzourakis A."/>
            <person name="Burkitt-Gray L."/>
            <person name="Ray D.A."/>
            <person name="Sullivan K.A.M."/>
            <person name="Roscito J.G."/>
            <person name="Kirilenko B.M."/>
            <person name="Davalos L.M."/>
            <person name="Corthals A.P."/>
            <person name="Power M.L."/>
            <person name="Jones G."/>
            <person name="Ransome R.D."/>
            <person name="Dechmann D.K.N."/>
            <person name="Locatelli A.G."/>
            <person name="Puechmaille S.J."/>
            <person name="Fedrigo O."/>
            <person name="Jarvis E.D."/>
            <person name="Hiller M."/>
            <person name="Vernes S.C."/>
            <person name="Myers E.W."/>
            <person name="Teeling E.C."/>
        </authorList>
    </citation>
    <scope>NUCLEOTIDE SEQUENCE [LARGE SCALE GENOMIC DNA]</scope>
    <source>
        <strain evidence="2">MRouAeg1</strain>
        <tissue evidence="2">Muscle</tissue>
    </source>
</reference>
<protein>
    <submittedName>
        <fullName evidence="2">Uncharacterized protein</fullName>
    </submittedName>
</protein>
<feature type="compositionally biased region" description="Polar residues" evidence="1">
    <location>
        <begin position="126"/>
        <end position="136"/>
    </location>
</feature>
<dbReference type="AlphaFoldDB" id="A0A7J8JIN3"/>
<feature type="region of interest" description="Disordered" evidence="1">
    <location>
        <begin position="27"/>
        <end position="72"/>
    </location>
</feature>
<proteinExistence type="predicted"/>
<evidence type="ECO:0000313" key="3">
    <source>
        <dbReference type="Proteomes" id="UP000593571"/>
    </source>
</evidence>
<keyword evidence="3" id="KW-1185">Reference proteome</keyword>
<feature type="compositionally biased region" description="Basic and acidic residues" evidence="1">
    <location>
        <begin position="44"/>
        <end position="57"/>
    </location>
</feature>
<dbReference type="Proteomes" id="UP000593571">
    <property type="component" value="Unassembled WGS sequence"/>
</dbReference>
<accession>A0A7J8JIN3</accession>
<feature type="region of interest" description="Disordered" evidence="1">
    <location>
        <begin position="93"/>
        <end position="136"/>
    </location>
</feature>
<comment type="caution">
    <text evidence="2">The sequence shown here is derived from an EMBL/GenBank/DDBJ whole genome shotgun (WGS) entry which is preliminary data.</text>
</comment>
<name>A0A7J8JIN3_ROUAE</name>
<dbReference type="EMBL" id="JACASE010000002">
    <property type="protein sequence ID" value="KAF6496175.1"/>
    <property type="molecule type" value="Genomic_DNA"/>
</dbReference>
<evidence type="ECO:0000313" key="2">
    <source>
        <dbReference type="EMBL" id="KAF6496175.1"/>
    </source>
</evidence>
<evidence type="ECO:0000256" key="1">
    <source>
        <dbReference type="SAM" id="MobiDB-lite"/>
    </source>
</evidence>
<gene>
    <name evidence="2" type="ORF">HJG63_010403</name>
</gene>